<evidence type="ECO:0000313" key="2">
    <source>
        <dbReference type="Proteomes" id="UP000199051"/>
    </source>
</evidence>
<protein>
    <submittedName>
        <fullName evidence="1">Uncharacterized protein</fullName>
    </submittedName>
</protein>
<gene>
    <name evidence="1" type="ORF">SAMN04487818_108346</name>
</gene>
<name>A0A1H9VFZ8_9PSEU</name>
<organism evidence="1 2">
    <name type="scientific">Actinokineospora terrae</name>
    <dbReference type="NCBI Taxonomy" id="155974"/>
    <lineage>
        <taxon>Bacteria</taxon>
        <taxon>Bacillati</taxon>
        <taxon>Actinomycetota</taxon>
        <taxon>Actinomycetes</taxon>
        <taxon>Pseudonocardiales</taxon>
        <taxon>Pseudonocardiaceae</taxon>
        <taxon>Actinokineospora</taxon>
    </lineage>
</organism>
<dbReference type="RefSeq" id="WP_177215667.1">
    <property type="nucleotide sequence ID" value="NZ_FOGI01000008.1"/>
</dbReference>
<evidence type="ECO:0000313" key="1">
    <source>
        <dbReference type="EMBL" id="SES20710.1"/>
    </source>
</evidence>
<keyword evidence="2" id="KW-1185">Reference proteome</keyword>
<accession>A0A1H9VFZ8</accession>
<proteinExistence type="predicted"/>
<reference evidence="2" key="1">
    <citation type="submission" date="2016-10" db="EMBL/GenBank/DDBJ databases">
        <authorList>
            <person name="Varghese N."/>
            <person name="Submissions S."/>
        </authorList>
    </citation>
    <scope>NUCLEOTIDE SEQUENCE [LARGE SCALE GENOMIC DNA]</scope>
    <source>
        <strain evidence="2">DSM 44260</strain>
    </source>
</reference>
<sequence length="53" mass="5856">MGDVVHIGKRSWWDSTVTTLCGLKFAKDNNTRQMFARGNLCPACEAAKKGGRK</sequence>
<dbReference type="AlphaFoldDB" id="A0A1H9VFZ8"/>
<dbReference type="EMBL" id="FOGI01000008">
    <property type="protein sequence ID" value="SES20710.1"/>
    <property type="molecule type" value="Genomic_DNA"/>
</dbReference>
<dbReference type="Proteomes" id="UP000199051">
    <property type="component" value="Unassembled WGS sequence"/>
</dbReference>
<dbReference type="STRING" id="155974.SAMN04487818_108346"/>